<dbReference type="PRINTS" id="PR00132">
    <property type="entry name" value="GLHYDRLASE2"/>
</dbReference>
<dbReference type="SMART" id="SM01038">
    <property type="entry name" value="Bgal_small_N"/>
    <property type="match status" value="1"/>
</dbReference>
<evidence type="ECO:0000259" key="9">
    <source>
        <dbReference type="SMART" id="SM01038"/>
    </source>
</evidence>
<evidence type="ECO:0000256" key="4">
    <source>
        <dbReference type="ARBA" id="ARBA00013303"/>
    </source>
</evidence>
<dbReference type="SUPFAM" id="SSF74650">
    <property type="entry name" value="Galactose mutarotase-like"/>
    <property type="match status" value="1"/>
</dbReference>
<dbReference type="InterPro" id="IPR023232">
    <property type="entry name" value="Glyco_hydro_2_AS"/>
</dbReference>
<dbReference type="Gene3D" id="2.70.98.10">
    <property type="match status" value="1"/>
</dbReference>
<accession>A0A011V4J5</accession>
<dbReference type="SUPFAM" id="SSF49303">
    <property type="entry name" value="beta-Galactosidase/glucuronidase domain"/>
    <property type="match status" value="2"/>
</dbReference>
<dbReference type="Pfam" id="PF02837">
    <property type="entry name" value="Glyco_hydro_2_N"/>
    <property type="match status" value="1"/>
</dbReference>
<sequence>MIYHEDPRMLHIGTLPDHAYFIPFGKDQDAFAARVNSQYFELLDGEWDFSYYDSIIDIPDDFTDMQKCKSIPVPSNWQLNGYDKAQYTNINYPIPYEPPYVPDDIPVGVYSREYNYTPDGLRRILCLEGVDSCLYLYVNGVFAGYSQVSHHTSEFDITDLLHEGTNRLTVAVLKWCDGTYLEDQDKFRLSGIFRDVYMLSRPEKRLLNFRITAEPDSTFTNGVFRVSVEGSSAKIRLYDGKTLICEGDVSEDKPFECEVTDVKLWSAESPYLYSLEIETESELISEKVGFRKVEITDGIFKLNGKHIKLLGVNRHDSYPDTGYYADREKMLRDLTLMKRNNINAVRTSHYPNAPEFYAMCDELGLYVIDEADLETHGCVNVYNDLKWSAENAYNGIALIAKDPLFREAILDRERLLVSRDVNHPCVVIWSLGNESGYGENLREAAKLIKSLDSTRPVHYESTHKLDNTSDDVLDMVSEMYTSPDDIRKFLEREDEKRPFILCEYCHAMGNGPGDLETYHELFMESDRLMGGLVWEWADHAVILGYTADGKPEYGYGGDSGERHDDGNFCMDALCYPDRKPHTGLAEVKQVYRPVRVTRISADRFAVKNLLRFIDAGEYLTCSWEITYDGGKAASGSIDFSAEPMGCAEITIPEAAQSFERDAYIRFIFTAKNGYSVFEDGEEVCFDQIKIFTVEKKTVIFAGKAPEFTETPLRYEITAGDIRYVFNRRTAQFDAISKNGRDLLAKPMEYNFFRAPVDNDIMKNDWYSAHLNDYVTKVYETNISAEDGCAVIRVKQSFGWSIYQPFAKMTAEYRIGSGGELDIKCNSEFSNKVEFLPRFGLRLFVEKSFDTVEYYGYGENESYCDKHQGSYVGNFSAKIADMHEDYIRPQENGSHWGCTRMSVTNGNDTLAFSNPDGFSFSASEYTQEELAEKRHNFELVKCEHNVICADLAMAGVGSAACGPQLADKYRLPLPKISGRIKIVPN</sequence>
<dbReference type="Gene3D" id="2.60.40.10">
    <property type="entry name" value="Immunoglobulins"/>
    <property type="match status" value="2"/>
</dbReference>
<dbReference type="InterPro" id="IPR050347">
    <property type="entry name" value="Bact_Beta-galactosidase"/>
</dbReference>
<comment type="caution">
    <text evidence="10">The sequence shown here is derived from an EMBL/GenBank/DDBJ whole genome shotgun (WGS) entry which is preliminary data.</text>
</comment>
<dbReference type="AlphaFoldDB" id="A0A011V4J5"/>
<dbReference type="Gene3D" id="3.20.20.80">
    <property type="entry name" value="Glycosidases"/>
    <property type="match status" value="1"/>
</dbReference>
<keyword evidence="5 8" id="KW-0378">Hydrolase</keyword>
<dbReference type="InterPro" id="IPR036156">
    <property type="entry name" value="Beta-gal/glucu_dom_sf"/>
</dbReference>
<dbReference type="InterPro" id="IPR006101">
    <property type="entry name" value="Glyco_hydro_2"/>
</dbReference>
<evidence type="ECO:0000256" key="2">
    <source>
        <dbReference type="ARBA" id="ARBA00007401"/>
    </source>
</evidence>
<proteinExistence type="inferred from homology"/>
<dbReference type="InterPro" id="IPR032312">
    <property type="entry name" value="LacZ_4"/>
</dbReference>
<dbReference type="InterPro" id="IPR013783">
    <property type="entry name" value="Ig-like_fold"/>
</dbReference>
<dbReference type="InterPro" id="IPR006102">
    <property type="entry name" value="Ig-like_GH2"/>
</dbReference>
<keyword evidence="6 8" id="KW-0326">Glycosidase</keyword>
<evidence type="ECO:0000256" key="7">
    <source>
        <dbReference type="ARBA" id="ARBA00032230"/>
    </source>
</evidence>
<feature type="domain" description="Beta galactosidase small chain/" evidence="9">
    <location>
        <begin position="715"/>
        <end position="982"/>
    </location>
</feature>
<dbReference type="GO" id="GO:0030246">
    <property type="term" value="F:carbohydrate binding"/>
    <property type="evidence" value="ECO:0007669"/>
    <property type="project" value="InterPro"/>
</dbReference>
<dbReference type="GO" id="GO:0009341">
    <property type="term" value="C:beta-galactosidase complex"/>
    <property type="evidence" value="ECO:0007669"/>
    <property type="project" value="InterPro"/>
</dbReference>
<evidence type="ECO:0000256" key="1">
    <source>
        <dbReference type="ARBA" id="ARBA00001412"/>
    </source>
</evidence>
<dbReference type="Pfam" id="PF02929">
    <property type="entry name" value="Bgal_small_N"/>
    <property type="match status" value="1"/>
</dbReference>
<dbReference type="InterPro" id="IPR011013">
    <property type="entry name" value="Gal_mutarotase_sf_dom"/>
</dbReference>
<dbReference type="InterPro" id="IPR017853">
    <property type="entry name" value="GH"/>
</dbReference>
<dbReference type="InterPro" id="IPR004199">
    <property type="entry name" value="B-gal_small/dom_5"/>
</dbReference>
<protein>
    <recommendedName>
        <fullName evidence="4 8">Beta-galactosidase</fullName>
        <ecNumber evidence="3 8">3.2.1.23</ecNumber>
    </recommendedName>
    <alternativeName>
        <fullName evidence="7 8">Lactase</fullName>
    </alternativeName>
</protein>
<dbReference type="GO" id="GO:0005990">
    <property type="term" value="P:lactose catabolic process"/>
    <property type="evidence" value="ECO:0007669"/>
    <property type="project" value="TreeGrafter"/>
</dbReference>
<dbReference type="PROSITE" id="PS00719">
    <property type="entry name" value="GLYCOSYL_HYDROL_F2_1"/>
    <property type="match status" value="1"/>
</dbReference>
<dbReference type="Pfam" id="PF02836">
    <property type="entry name" value="Glyco_hydro_2_C"/>
    <property type="match status" value="1"/>
</dbReference>
<dbReference type="Proteomes" id="UP000021369">
    <property type="component" value="Unassembled WGS sequence"/>
</dbReference>
<dbReference type="Pfam" id="PF16353">
    <property type="entry name" value="LacZ_4"/>
    <property type="match status" value="1"/>
</dbReference>
<evidence type="ECO:0000313" key="10">
    <source>
        <dbReference type="EMBL" id="EXM40417.1"/>
    </source>
</evidence>
<comment type="similarity">
    <text evidence="2 8">Belongs to the glycosyl hydrolase 2 family.</text>
</comment>
<dbReference type="PANTHER" id="PTHR46323">
    <property type="entry name" value="BETA-GALACTOSIDASE"/>
    <property type="match status" value="1"/>
</dbReference>
<evidence type="ECO:0000256" key="8">
    <source>
        <dbReference type="RuleBase" id="RU361154"/>
    </source>
</evidence>
<keyword evidence="11" id="KW-1185">Reference proteome</keyword>
<dbReference type="PANTHER" id="PTHR46323:SF2">
    <property type="entry name" value="BETA-GALACTOSIDASE"/>
    <property type="match status" value="1"/>
</dbReference>
<dbReference type="InterPro" id="IPR023230">
    <property type="entry name" value="Glyco_hydro_2_CS"/>
</dbReference>
<organism evidence="10 11">
    <name type="scientific">Ruminococcus albus SY3</name>
    <dbReference type="NCBI Taxonomy" id="1341156"/>
    <lineage>
        <taxon>Bacteria</taxon>
        <taxon>Bacillati</taxon>
        <taxon>Bacillota</taxon>
        <taxon>Clostridia</taxon>
        <taxon>Eubacteriales</taxon>
        <taxon>Oscillospiraceae</taxon>
        <taxon>Ruminococcus</taxon>
    </lineage>
</organism>
<comment type="catalytic activity">
    <reaction evidence="1 8">
        <text>Hydrolysis of terminal non-reducing beta-D-galactose residues in beta-D-galactosides.</text>
        <dbReference type="EC" id="3.2.1.23"/>
    </reaction>
</comment>
<dbReference type="Gene3D" id="2.60.120.260">
    <property type="entry name" value="Galactose-binding domain-like"/>
    <property type="match status" value="1"/>
</dbReference>
<dbReference type="SUPFAM" id="SSF51445">
    <property type="entry name" value="(Trans)glycosidases"/>
    <property type="match status" value="1"/>
</dbReference>
<evidence type="ECO:0000313" key="11">
    <source>
        <dbReference type="Proteomes" id="UP000021369"/>
    </source>
</evidence>
<evidence type="ECO:0000256" key="6">
    <source>
        <dbReference type="ARBA" id="ARBA00023295"/>
    </source>
</evidence>
<dbReference type="EMBL" id="JEOB01000001">
    <property type="protein sequence ID" value="EXM40417.1"/>
    <property type="molecule type" value="Genomic_DNA"/>
</dbReference>
<dbReference type="InterPro" id="IPR006103">
    <property type="entry name" value="Glyco_hydro_2_cat"/>
</dbReference>
<reference evidence="10 11" key="1">
    <citation type="submission" date="2013-06" db="EMBL/GenBank/DDBJ databases">
        <title>Rumen cellulosomics: divergent fiber-degrading strategies revealed by comparative genome-wide analysis of six Ruminococcal strains.</title>
        <authorList>
            <person name="Dassa B."/>
            <person name="Borovok I."/>
            <person name="Lamed R."/>
            <person name="Flint H."/>
            <person name="Yeoman C.J."/>
            <person name="White B."/>
            <person name="Bayer E.A."/>
        </authorList>
    </citation>
    <scope>NUCLEOTIDE SEQUENCE [LARGE SCALE GENOMIC DNA]</scope>
    <source>
        <strain evidence="10 11">SY3</strain>
    </source>
</reference>
<gene>
    <name evidence="10" type="ORF">RASY3_00530</name>
</gene>
<dbReference type="Pfam" id="PF00703">
    <property type="entry name" value="Glyco_hydro_2"/>
    <property type="match status" value="1"/>
</dbReference>
<dbReference type="GO" id="GO:0004565">
    <property type="term" value="F:beta-galactosidase activity"/>
    <property type="evidence" value="ECO:0007669"/>
    <property type="project" value="UniProtKB-EC"/>
</dbReference>
<evidence type="ECO:0000256" key="5">
    <source>
        <dbReference type="ARBA" id="ARBA00022801"/>
    </source>
</evidence>
<dbReference type="PROSITE" id="PS00608">
    <property type="entry name" value="GLYCOSYL_HYDROL_F2_2"/>
    <property type="match status" value="1"/>
</dbReference>
<dbReference type="InterPro" id="IPR014718">
    <property type="entry name" value="GH-type_carb-bd"/>
</dbReference>
<dbReference type="SUPFAM" id="SSF49785">
    <property type="entry name" value="Galactose-binding domain-like"/>
    <property type="match status" value="1"/>
</dbReference>
<dbReference type="InterPro" id="IPR006104">
    <property type="entry name" value="Glyco_hydro_2_N"/>
</dbReference>
<evidence type="ECO:0000256" key="3">
    <source>
        <dbReference type="ARBA" id="ARBA00012756"/>
    </source>
</evidence>
<dbReference type="PATRIC" id="fig|1341156.4.peg.644"/>
<name>A0A011V4J5_RUMAL</name>
<dbReference type="EC" id="3.2.1.23" evidence="3 8"/>
<dbReference type="InterPro" id="IPR008979">
    <property type="entry name" value="Galactose-bd-like_sf"/>
</dbReference>